<gene>
    <name evidence="1" type="ORF">GCM10023184_23470</name>
</gene>
<evidence type="ECO:0008006" key="3">
    <source>
        <dbReference type="Google" id="ProtNLM"/>
    </source>
</evidence>
<comment type="caution">
    <text evidence="1">The sequence shown here is derived from an EMBL/GenBank/DDBJ whole genome shotgun (WGS) entry which is preliminary data.</text>
</comment>
<proteinExistence type="predicted"/>
<keyword evidence="2" id="KW-1185">Reference proteome</keyword>
<name>A0ABP8GY53_9BACT</name>
<dbReference type="Proteomes" id="UP001501725">
    <property type="component" value="Unassembled WGS sequence"/>
</dbReference>
<evidence type="ECO:0000313" key="1">
    <source>
        <dbReference type="EMBL" id="GAA4331522.1"/>
    </source>
</evidence>
<dbReference type="Gene3D" id="2.120.10.30">
    <property type="entry name" value="TolB, C-terminal domain"/>
    <property type="match status" value="1"/>
</dbReference>
<dbReference type="EMBL" id="BAABGY010000007">
    <property type="protein sequence ID" value="GAA4331522.1"/>
    <property type="molecule type" value="Genomic_DNA"/>
</dbReference>
<dbReference type="InterPro" id="IPR011042">
    <property type="entry name" value="6-blade_b-propeller_TolB-like"/>
</dbReference>
<accession>A0ABP8GY53</accession>
<sequence>MSGTVYNTFGSVFGDSQNSLYVIDLVNKRVIRNGVSVAGGNGTGTLPNQFTYLVDGCVDNEGNIYILDRISDFKFRVQKWAPGAAAGVTVYSRDTVGGGLTPKAITVDAYKNLYIAEWANEVVWKIPAGGGAAYVVAGGNGRGNAPNQFDNISDIELDHLGNLYVSDLANSRIQKWVPGATSGVTEPIISPTSFPGQVLTLGIYIDKYRRLFIARDGRVSRWQLR</sequence>
<organism evidence="1 2">
    <name type="scientific">Flaviaesturariibacter amylovorans</name>
    <dbReference type="NCBI Taxonomy" id="1084520"/>
    <lineage>
        <taxon>Bacteria</taxon>
        <taxon>Pseudomonadati</taxon>
        <taxon>Bacteroidota</taxon>
        <taxon>Chitinophagia</taxon>
        <taxon>Chitinophagales</taxon>
        <taxon>Chitinophagaceae</taxon>
        <taxon>Flaviaestuariibacter</taxon>
    </lineage>
</organism>
<reference evidence="2" key="1">
    <citation type="journal article" date="2019" name="Int. J. Syst. Evol. Microbiol.">
        <title>The Global Catalogue of Microorganisms (GCM) 10K type strain sequencing project: providing services to taxonomists for standard genome sequencing and annotation.</title>
        <authorList>
            <consortium name="The Broad Institute Genomics Platform"/>
            <consortium name="The Broad Institute Genome Sequencing Center for Infectious Disease"/>
            <person name="Wu L."/>
            <person name="Ma J."/>
        </authorList>
    </citation>
    <scope>NUCLEOTIDE SEQUENCE [LARGE SCALE GENOMIC DNA]</scope>
    <source>
        <strain evidence="2">JCM 17919</strain>
    </source>
</reference>
<protein>
    <recommendedName>
        <fullName evidence="3">SMP-30/Gluconolactonase/LRE-like region domain-containing protein</fullName>
    </recommendedName>
</protein>
<evidence type="ECO:0000313" key="2">
    <source>
        <dbReference type="Proteomes" id="UP001501725"/>
    </source>
</evidence>
<dbReference type="SUPFAM" id="SSF101898">
    <property type="entry name" value="NHL repeat"/>
    <property type="match status" value="1"/>
</dbReference>